<sequence length="82" mass="9070">MSSCKDDDVAVIALWIIAIGVIILAIDKTTRLNNQSDSKQMAPPTCAPCHSSEDQQWDQIQKQLAQLKDGLSQLKKICKSED</sequence>
<evidence type="ECO:0000256" key="1">
    <source>
        <dbReference type="SAM" id="Phobius"/>
    </source>
</evidence>
<evidence type="ECO:0000313" key="2">
    <source>
        <dbReference type="EMBL" id="WNC17498.1"/>
    </source>
</evidence>
<dbReference type="EMBL" id="CP134050">
    <property type="protein sequence ID" value="WNC17498.1"/>
    <property type="molecule type" value="Genomic_DNA"/>
</dbReference>
<proteinExistence type="predicted"/>
<reference evidence="2 3" key="1">
    <citation type="submission" date="2023-09" db="EMBL/GenBank/DDBJ databases">
        <title>Complete Genome and Methylome dissection of Bacillus brevis NEB573 original source of BbsI restriction endonuclease.</title>
        <authorList>
            <person name="Fomenkov A."/>
            <person name="Roberts R.D."/>
        </authorList>
    </citation>
    <scope>NUCLEOTIDE SEQUENCE [LARGE SCALE GENOMIC DNA]</scope>
    <source>
        <strain evidence="2 3">NEB573</strain>
    </source>
</reference>
<gene>
    <name evidence="2" type="ORF">RGB73_14690</name>
</gene>
<protein>
    <submittedName>
        <fullName evidence="2">Uncharacterized protein</fullName>
    </submittedName>
</protein>
<feature type="transmembrane region" description="Helical" evidence="1">
    <location>
        <begin position="9"/>
        <end position="26"/>
    </location>
</feature>
<name>A0ABY9TBL4_BREBE</name>
<evidence type="ECO:0000313" key="3">
    <source>
        <dbReference type="Proteomes" id="UP001256827"/>
    </source>
</evidence>
<keyword evidence="1" id="KW-0812">Transmembrane</keyword>
<keyword evidence="1" id="KW-1133">Transmembrane helix</keyword>
<dbReference type="Proteomes" id="UP001256827">
    <property type="component" value="Chromosome"/>
</dbReference>
<keyword evidence="3" id="KW-1185">Reference proteome</keyword>
<organism evidence="2 3">
    <name type="scientific">Brevibacillus brevis</name>
    <name type="common">Bacillus brevis</name>
    <dbReference type="NCBI Taxonomy" id="1393"/>
    <lineage>
        <taxon>Bacteria</taxon>
        <taxon>Bacillati</taxon>
        <taxon>Bacillota</taxon>
        <taxon>Bacilli</taxon>
        <taxon>Bacillales</taxon>
        <taxon>Paenibacillaceae</taxon>
        <taxon>Brevibacillus</taxon>
    </lineage>
</organism>
<accession>A0ABY9TBL4</accession>
<dbReference type="RefSeq" id="WP_310773745.1">
    <property type="nucleotide sequence ID" value="NZ_CP134050.1"/>
</dbReference>
<keyword evidence="1" id="KW-0472">Membrane</keyword>